<name>A0A3D9LDL2_9MICC</name>
<evidence type="ECO:0000313" key="2">
    <source>
        <dbReference type="Proteomes" id="UP000256727"/>
    </source>
</evidence>
<keyword evidence="2" id="KW-1185">Reference proteome</keyword>
<evidence type="ECO:0000313" key="1">
    <source>
        <dbReference type="EMBL" id="REE03960.1"/>
    </source>
</evidence>
<reference evidence="1 2" key="1">
    <citation type="submission" date="2018-07" db="EMBL/GenBank/DDBJ databases">
        <title>Sequencing the genomes of 1000 actinobacteria strains.</title>
        <authorList>
            <person name="Klenk H.-P."/>
        </authorList>
    </citation>
    <scope>NUCLEOTIDE SEQUENCE [LARGE SCALE GENOMIC DNA]</scope>
    <source>
        <strain evidence="1 2">DSM 14442</strain>
    </source>
</reference>
<dbReference type="Proteomes" id="UP000256727">
    <property type="component" value="Unassembled WGS sequence"/>
</dbReference>
<dbReference type="EMBL" id="QREH01000001">
    <property type="protein sequence ID" value="REE03960.1"/>
    <property type="molecule type" value="Genomic_DNA"/>
</dbReference>
<dbReference type="PROSITE" id="PS51318">
    <property type="entry name" value="TAT"/>
    <property type="match status" value="1"/>
</dbReference>
<accession>A0A3D9LDL2</accession>
<dbReference type="PANTHER" id="PTHR35399">
    <property type="entry name" value="SLR8030 PROTEIN"/>
    <property type="match status" value="1"/>
</dbReference>
<dbReference type="RefSeq" id="WP_115931985.1">
    <property type="nucleotide sequence ID" value="NZ_QREH01000001.1"/>
</dbReference>
<dbReference type="InterPro" id="IPR006311">
    <property type="entry name" value="TAT_signal"/>
</dbReference>
<dbReference type="OrthoDB" id="9801383at2"/>
<dbReference type="SUPFAM" id="SSF63829">
    <property type="entry name" value="Calcium-dependent phosphotriesterase"/>
    <property type="match status" value="1"/>
</dbReference>
<dbReference type="InterPro" id="IPR008557">
    <property type="entry name" value="PhoX"/>
</dbReference>
<proteinExistence type="predicted"/>
<dbReference type="PANTHER" id="PTHR35399:SF2">
    <property type="entry name" value="DUF839 DOMAIN-CONTAINING PROTEIN"/>
    <property type="match status" value="1"/>
</dbReference>
<gene>
    <name evidence="1" type="ORF">C8E99_1784</name>
</gene>
<evidence type="ECO:0008006" key="3">
    <source>
        <dbReference type="Google" id="ProtNLM"/>
    </source>
</evidence>
<protein>
    <recommendedName>
        <fullName evidence="3">Channel forming colicins domain-containing protein</fullName>
    </recommendedName>
</protein>
<comment type="caution">
    <text evidence="1">The sequence shown here is derived from an EMBL/GenBank/DDBJ whole genome shotgun (WGS) entry which is preliminary data.</text>
</comment>
<sequence length="689" mass="74398">MLKRHLPMVGHTRGNRLPITCELKCGSACAHEAPNTSSNPHFRDIANAAISRRAALGLGGGLAAAVVIGANALHEAPAAVADNGHYPRGGGKLPFDAIAPVERTVDNMTVPAGYDWAPIIRWGDPLFEDSPEFDLEQQTGESQSKQFGYNSDYLNVISDGGNDRSGYLVNSHEYTNENIMFSPEYLKSNPEDVINAAIAAHGLSVVDLKRAGKGQPWEYVRGGRRNRRITGFSTFTVDGPAAGSELMKTKDDPTGTKVLGTLNNCAGGTTPWGTVLSGEENFNQYFVGSGAAEERRLGISPGPTSRRWETVYPRFNLNNEGFANEANRFGWIVEIDPEDPKSTPVKHTALGRFKHEAGTAVVSRDGYAVVYSGDDQAGDYAYKFVSRKKYRKGDKKHNMTLLSEGTLYVAQFNGNSPESEIDGSGAVPSDGDFDGWGRWIPLVKNDKSLVEGMSVEEVLVNTRLAGDKVGATKMDRPEDMEANPVTGKVYLALTNNSGRTADAVDEANPVAKPNGGNRDGHVIEMIERRGDHTAERFNWNILFLAGDPNQEGNTAYFDGVPLDQVSPVSCPDNLAFDSEGNLWVSTDGQPGKIGYCDALHKVTLEGRNRGLVEQFLAVPADAETCGPVIHDQDNSVFVAVQHPGEGGDWGAHTSYFPDFVPEGPLKGDKVAVPRPAVVQVFSTTGNNSR</sequence>
<organism evidence="1 2">
    <name type="scientific">Citricoccus muralis</name>
    <dbReference type="NCBI Taxonomy" id="169134"/>
    <lineage>
        <taxon>Bacteria</taxon>
        <taxon>Bacillati</taxon>
        <taxon>Actinomycetota</taxon>
        <taxon>Actinomycetes</taxon>
        <taxon>Micrococcales</taxon>
        <taxon>Micrococcaceae</taxon>
        <taxon>Citricoccus</taxon>
    </lineage>
</organism>
<dbReference type="AlphaFoldDB" id="A0A3D9LDL2"/>
<dbReference type="Pfam" id="PF05787">
    <property type="entry name" value="PhoX"/>
    <property type="match status" value="1"/>
</dbReference>